<feature type="transmembrane region" description="Helical" evidence="1">
    <location>
        <begin position="105"/>
        <end position="128"/>
    </location>
</feature>
<feature type="transmembrane region" description="Helical" evidence="1">
    <location>
        <begin position="305"/>
        <end position="325"/>
    </location>
</feature>
<proteinExistence type="predicted"/>
<keyword evidence="1" id="KW-1133">Transmembrane helix</keyword>
<feature type="transmembrane region" description="Helical" evidence="1">
    <location>
        <begin position="272"/>
        <end position="293"/>
    </location>
</feature>
<feature type="transmembrane region" description="Helical" evidence="1">
    <location>
        <begin position="182"/>
        <end position="201"/>
    </location>
</feature>
<evidence type="ECO:0000313" key="3">
    <source>
        <dbReference type="Proteomes" id="UP001205920"/>
    </source>
</evidence>
<feature type="transmembrane region" description="Helical" evidence="1">
    <location>
        <begin position="140"/>
        <end position="162"/>
    </location>
</feature>
<dbReference type="RefSeq" id="WP_252931212.1">
    <property type="nucleotide sequence ID" value="NZ_JAEUWV010000004.1"/>
</dbReference>
<dbReference type="Proteomes" id="UP001205920">
    <property type="component" value="Unassembled WGS sequence"/>
</dbReference>
<feature type="transmembrane region" description="Helical" evidence="1">
    <location>
        <begin position="368"/>
        <end position="386"/>
    </location>
</feature>
<dbReference type="AlphaFoldDB" id="A0AAW5HX36"/>
<feature type="transmembrane region" description="Helical" evidence="1">
    <location>
        <begin position="37"/>
        <end position="59"/>
    </location>
</feature>
<gene>
    <name evidence="2" type="ORF">JMN37_04960</name>
</gene>
<comment type="caution">
    <text evidence="2">The sequence shown here is derived from an EMBL/GenBank/DDBJ whole genome shotgun (WGS) entry which is preliminary data.</text>
</comment>
<organism evidence="2 3">
    <name type="scientific">Corynebacterium lipophilum</name>
    <dbReference type="NCBI Taxonomy" id="2804918"/>
    <lineage>
        <taxon>Bacteria</taxon>
        <taxon>Bacillati</taxon>
        <taxon>Actinomycetota</taxon>
        <taxon>Actinomycetes</taxon>
        <taxon>Mycobacteriales</taxon>
        <taxon>Corynebacteriaceae</taxon>
        <taxon>Corynebacterium</taxon>
    </lineage>
</organism>
<sequence>MSARSWHRKASKPVSIWMWVFILIGLTHTLFPEPAWLLIHIFTLGIVANSIVLWSVNLTERFLQQRLPEEARPAQLRRTWVLNAGVVLVLVGQVLASWWEQHWLVTWAGGLLVAGAVLWHAVVLARLVRDAGPEKRHRPAAIGYVASAACLLVGVCFGAALSMGLPGTWQEQIRQAHLFTNVGGFVGLAAMSSLSVLFPTMWRINGMRDRTRVAIWGAVAGIVCAVVGALLGISQVVAVGAFVYVGAWLWLFQGFVVNVIDVLRDPRDRITYPGLSVFVAMFWLIGTMLWYAVGLVRTVPEIPTLALLLGFVAPLLIGTMSYLLPTTMGGGPKAVRAGLLELSRGTYFRVVLYNLALAVWLLTEQSWLRVVMSLLVFAVLVAYLPLLRRAVKAQVAVLRGQREAPVAGAHVERPAGQSALALALVAAIVASFGGIA</sequence>
<keyword evidence="1" id="KW-0472">Membrane</keyword>
<feature type="transmembrane region" description="Helical" evidence="1">
    <location>
        <begin position="14"/>
        <end position="31"/>
    </location>
</feature>
<feature type="transmembrane region" description="Helical" evidence="1">
    <location>
        <begin position="80"/>
        <end position="99"/>
    </location>
</feature>
<reference evidence="2 3" key="1">
    <citation type="submission" date="2021-01" db="EMBL/GenBank/DDBJ databases">
        <title>Identification and Characterization of Corynebacterium sp.</title>
        <authorList>
            <person name="Luo Q."/>
            <person name="Qu P."/>
            <person name="Chen Q."/>
        </authorList>
    </citation>
    <scope>NUCLEOTIDE SEQUENCE [LARGE SCALE GENOMIC DNA]</scope>
    <source>
        <strain evidence="2 3">MC-18</strain>
    </source>
</reference>
<keyword evidence="3" id="KW-1185">Reference proteome</keyword>
<name>A0AAW5HX36_9CORY</name>
<feature type="transmembrane region" description="Helical" evidence="1">
    <location>
        <begin position="213"/>
        <end position="233"/>
    </location>
</feature>
<keyword evidence="1" id="KW-0812">Transmembrane</keyword>
<evidence type="ECO:0000313" key="2">
    <source>
        <dbReference type="EMBL" id="MCO6394331.1"/>
    </source>
</evidence>
<dbReference type="EMBL" id="JAEUWV010000004">
    <property type="protein sequence ID" value="MCO6394331.1"/>
    <property type="molecule type" value="Genomic_DNA"/>
</dbReference>
<evidence type="ECO:0000256" key="1">
    <source>
        <dbReference type="SAM" id="Phobius"/>
    </source>
</evidence>
<feature type="transmembrane region" description="Helical" evidence="1">
    <location>
        <begin position="239"/>
        <end position="260"/>
    </location>
</feature>
<accession>A0AAW5HX36</accession>
<feature type="transmembrane region" description="Helical" evidence="1">
    <location>
        <begin position="346"/>
        <end position="362"/>
    </location>
</feature>
<protein>
    <submittedName>
        <fullName evidence="2">Copper oxidase</fullName>
    </submittedName>
</protein>